<dbReference type="GeneID" id="37194269"/>
<feature type="compositionally biased region" description="Basic residues" evidence="1">
    <location>
        <begin position="1"/>
        <end position="10"/>
    </location>
</feature>
<reference evidence="2 3" key="1">
    <citation type="submission" date="2018-02" db="EMBL/GenBank/DDBJ databases">
        <title>The genomes of Aspergillus section Nigri reveals drivers in fungal speciation.</title>
        <authorList>
            <consortium name="DOE Joint Genome Institute"/>
            <person name="Vesth T.C."/>
            <person name="Nybo J."/>
            <person name="Theobald S."/>
            <person name="Brandl J."/>
            <person name="Frisvad J.C."/>
            <person name="Nielsen K.F."/>
            <person name="Lyhne E.K."/>
            <person name="Kogle M.E."/>
            <person name="Kuo A."/>
            <person name="Riley R."/>
            <person name="Clum A."/>
            <person name="Nolan M."/>
            <person name="Lipzen A."/>
            <person name="Salamov A."/>
            <person name="Henrissat B."/>
            <person name="Wiebenga A."/>
            <person name="De vries R.P."/>
            <person name="Grigoriev I.V."/>
            <person name="Mortensen U.H."/>
            <person name="Andersen M.R."/>
            <person name="Baker S.E."/>
        </authorList>
    </citation>
    <scope>NUCLEOTIDE SEQUENCE [LARGE SCALE GENOMIC DNA]</scope>
    <source>
        <strain evidence="2 3">CBS 101889</strain>
    </source>
</reference>
<proteinExistence type="predicted"/>
<evidence type="ECO:0000313" key="3">
    <source>
        <dbReference type="Proteomes" id="UP000248961"/>
    </source>
</evidence>
<evidence type="ECO:0000313" key="2">
    <source>
        <dbReference type="EMBL" id="RAL10572.1"/>
    </source>
</evidence>
<accession>A0A395HRK1</accession>
<feature type="region of interest" description="Disordered" evidence="1">
    <location>
        <begin position="1"/>
        <end position="28"/>
    </location>
</feature>
<dbReference type="Proteomes" id="UP000248961">
    <property type="component" value="Unassembled WGS sequence"/>
</dbReference>
<dbReference type="EMBL" id="KZ824294">
    <property type="protein sequence ID" value="RAL10572.1"/>
    <property type="molecule type" value="Genomic_DNA"/>
</dbReference>
<organism evidence="2 3">
    <name type="scientific">Aspergillus homomorphus (strain CBS 101889)</name>
    <dbReference type="NCBI Taxonomy" id="1450537"/>
    <lineage>
        <taxon>Eukaryota</taxon>
        <taxon>Fungi</taxon>
        <taxon>Dikarya</taxon>
        <taxon>Ascomycota</taxon>
        <taxon>Pezizomycotina</taxon>
        <taxon>Eurotiomycetes</taxon>
        <taxon>Eurotiomycetidae</taxon>
        <taxon>Eurotiales</taxon>
        <taxon>Aspergillaceae</taxon>
        <taxon>Aspergillus</taxon>
        <taxon>Aspergillus subgen. Circumdati</taxon>
    </lineage>
</organism>
<dbReference type="VEuPathDB" id="FungiDB:BO97DRAFT_122464"/>
<sequence length="169" mass="18903">MINPARKTHGARIPGGSKAWKHLDGEGKRARAWERRKRRCGERGSKRSCPYYYSSSSLLSSQLASQPRKDGAAECRWHKTVNPPSQFPVSGVTSGCCNFSLLSAGFYNSDRHYPTPTSMSSPPPNYFGCGINHPPLAPFFTNENLDASVHRLFVNHRLSARIYSDLLYI</sequence>
<dbReference type="AlphaFoldDB" id="A0A395HRK1"/>
<keyword evidence="3" id="KW-1185">Reference proteome</keyword>
<protein>
    <submittedName>
        <fullName evidence="2">Uncharacterized protein</fullName>
    </submittedName>
</protein>
<name>A0A395HRK1_ASPHC</name>
<dbReference type="RefSeq" id="XP_025549726.1">
    <property type="nucleotide sequence ID" value="XM_025689980.1"/>
</dbReference>
<gene>
    <name evidence="2" type="ORF">BO97DRAFT_122464</name>
</gene>
<evidence type="ECO:0000256" key="1">
    <source>
        <dbReference type="SAM" id="MobiDB-lite"/>
    </source>
</evidence>